<dbReference type="AlphaFoldDB" id="A0A0N0PFR7"/>
<name>A0A0N0PFR7_PAPMA</name>
<dbReference type="Proteomes" id="UP000053240">
    <property type="component" value="Unassembled WGS sequence"/>
</dbReference>
<evidence type="ECO:0000313" key="2">
    <source>
        <dbReference type="Proteomes" id="UP000053240"/>
    </source>
</evidence>
<dbReference type="EMBL" id="LADJ01055258">
    <property type="protein sequence ID" value="KPJ21561.1"/>
    <property type="molecule type" value="Genomic_DNA"/>
</dbReference>
<evidence type="ECO:0000313" key="1">
    <source>
        <dbReference type="EMBL" id="KPJ21561.1"/>
    </source>
</evidence>
<sequence>MEKIFSHVSSLMAVLQSRQPMLSDALDVVEVPTDEDTGNSGHCPIDNINLSMKVDIFPDNYTKREIQEQRMSCPFAAKGT</sequence>
<comment type="caution">
    <text evidence="1">The sequence shown here is derived from an EMBL/GenBank/DDBJ whole genome shotgun (WGS) entry which is preliminary data.</text>
</comment>
<keyword evidence="2" id="KW-1185">Reference proteome</keyword>
<protein>
    <submittedName>
        <fullName evidence="1">Uncharacterized protein</fullName>
    </submittedName>
</protein>
<organism evidence="1 2">
    <name type="scientific">Papilio machaon</name>
    <name type="common">Old World swallowtail butterfly</name>
    <dbReference type="NCBI Taxonomy" id="76193"/>
    <lineage>
        <taxon>Eukaryota</taxon>
        <taxon>Metazoa</taxon>
        <taxon>Ecdysozoa</taxon>
        <taxon>Arthropoda</taxon>
        <taxon>Hexapoda</taxon>
        <taxon>Insecta</taxon>
        <taxon>Pterygota</taxon>
        <taxon>Neoptera</taxon>
        <taxon>Endopterygota</taxon>
        <taxon>Lepidoptera</taxon>
        <taxon>Glossata</taxon>
        <taxon>Ditrysia</taxon>
        <taxon>Papilionoidea</taxon>
        <taxon>Papilionidae</taxon>
        <taxon>Papilioninae</taxon>
        <taxon>Papilio</taxon>
    </lineage>
</organism>
<accession>A0A0N0PFR7</accession>
<proteinExistence type="predicted"/>
<dbReference type="InParanoid" id="A0A0N0PFR7"/>
<gene>
    <name evidence="1" type="ORF">RR48_00063</name>
</gene>
<dbReference type="STRING" id="76193.A0A0N0PFR7"/>
<reference evidence="1 2" key="1">
    <citation type="journal article" date="2015" name="Nat. Commun.">
        <title>Outbred genome sequencing and CRISPR/Cas9 gene editing in butterflies.</title>
        <authorList>
            <person name="Li X."/>
            <person name="Fan D."/>
            <person name="Zhang W."/>
            <person name="Liu G."/>
            <person name="Zhang L."/>
            <person name="Zhao L."/>
            <person name="Fang X."/>
            <person name="Chen L."/>
            <person name="Dong Y."/>
            <person name="Chen Y."/>
            <person name="Ding Y."/>
            <person name="Zhao R."/>
            <person name="Feng M."/>
            <person name="Zhu Y."/>
            <person name="Feng Y."/>
            <person name="Jiang X."/>
            <person name="Zhu D."/>
            <person name="Xiang H."/>
            <person name="Feng X."/>
            <person name="Li S."/>
            <person name="Wang J."/>
            <person name="Zhang G."/>
            <person name="Kronforst M.R."/>
            <person name="Wang W."/>
        </authorList>
    </citation>
    <scope>NUCLEOTIDE SEQUENCE [LARGE SCALE GENOMIC DNA]</scope>
    <source>
        <strain evidence="1">Ya'a_city_454_Pm</strain>
        <tissue evidence="1">Whole body</tissue>
    </source>
</reference>